<dbReference type="InterPro" id="IPR018035">
    <property type="entry name" value="Flagellar_FliH/T3SS_HrpE"/>
</dbReference>
<comment type="function">
    <text evidence="1">Needed for flagellar regrowth and assembly.</text>
</comment>
<evidence type="ECO:0000256" key="5">
    <source>
        <dbReference type="ARBA" id="ARBA00022927"/>
    </source>
</evidence>
<feature type="coiled-coil region" evidence="7">
    <location>
        <begin position="60"/>
        <end position="139"/>
    </location>
</feature>
<keyword evidence="10" id="KW-0966">Cell projection</keyword>
<name>A0A1M5W8G8_9FIRM</name>
<keyword evidence="5" id="KW-0653">Protein transport</keyword>
<dbReference type="PANTHER" id="PTHR34982:SF1">
    <property type="entry name" value="FLAGELLAR ASSEMBLY PROTEIN FLIH"/>
    <property type="match status" value="1"/>
</dbReference>
<accession>A0A1M5W8G8</accession>
<keyword evidence="10" id="KW-0282">Flagellum</keyword>
<keyword evidence="6" id="KW-1006">Bacterial flagellum protein export</keyword>
<keyword evidence="11" id="KW-1185">Reference proteome</keyword>
<keyword evidence="3" id="KW-0813">Transport</keyword>
<evidence type="ECO:0000313" key="10">
    <source>
        <dbReference type="EMBL" id="SHH83812.1"/>
    </source>
</evidence>
<feature type="compositionally biased region" description="Basic and acidic residues" evidence="8">
    <location>
        <begin position="37"/>
        <end position="46"/>
    </location>
</feature>
<dbReference type="Gene3D" id="1.20.5.2950">
    <property type="match status" value="1"/>
</dbReference>
<dbReference type="RefSeq" id="WP_073076679.1">
    <property type="nucleotide sequence ID" value="NZ_FQXV01000003.1"/>
</dbReference>
<evidence type="ECO:0000256" key="1">
    <source>
        <dbReference type="ARBA" id="ARBA00003041"/>
    </source>
</evidence>
<dbReference type="GO" id="GO:0015031">
    <property type="term" value="P:protein transport"/>
    <property type="evidence" value="ECO:0007669"/>
    <property type="project" value="UniProtKB-KW"/>
</dbReference>
<reference evidence="10 11" key="1">
    <citation type="submission" date="2016-11" db="EMBL/GenBank/DDBJ databases">
        <authorList>
            <person name="Jaros S."/>
            <person name="Januszkiewicz K."/>
            <person name="Wedrychowicz H."/>
        </authorList>
    </citation>
    <scope>NUCLEOTIDE SEQUENCE [LARGE SCALE GENOMIC DNA]</scope>
    <source>
        <strain evidence="10 11">DSM 10068</strain>
    </source>
</reference>
<feature type="region of interest" description="Disordered" evidence="8">
    <location>
        <begin position="1"/>
        <end position="53"/>
    </location>
</feature>
<keyword evidence="10" id="KW-0969">Cilium</keyword>
<dbReference type="Pfam" id="PF02108">
    <property type="entry name" value="FliH"/>
    <property type="match status" value="1"/>
</dbReference>
<proteinExistence type="inferred from homology"/>
<dbReference type="GO" id="GO:0044781">
    <property type="term" value="P:bacterial-type flagellum organization"/>
    <property type="evidence" value="ECO:0007669"/>
    <property type="project" value="UniProtKB-KW"/>
</dbReference>
<evidence type="ECO:0000313" key="11">
    <source>
        <dbReference type="Proteomes" id="UP000183995"/>
    </source>
</evidence>
<comment type="similarity">
    <text evidence="2">Belongs to the FliH family.</text>
</comment>
<evidence type="ECO:0000256" key="4">
    <source>
        <dbReference type="ARBA" id="ARBA00022795"/>
    </source>
</evidence>
<sequence>MSSFRIDRQYVSFQTAETQPVRATPPPQVQKQSQEQSGEHSQERPADQGMSVEDISKIYNEIYERLLAEHAEQAENMLSKASDEAREIVENAKKQAEEITDKAQADARQLQEELQASLENAAEERRLREEKELRDLESGMRSAYETLVDGMQDEVIGLVMEIVRKVIGIKLSQSDDVFLGLVRDALDRLKHVGSLVVRVSSEDYARYFGGERGPALDAGDVKVSVAEEPDFSVGDLVVESEGEMVDLSVGRQLDQIEQAFES</sequence>
<protein>
    <submittedName>
        <fullName evidence="10">Flagellar biosynthesis/type III secretory pathway protein FliH</fullName>
    </submittedName>
</protein>
<dbReference type="CDD" id="cd06503">
    <property type="entry name" value="ATP-synt_Fo_b"/>
    <property type="match status" value="1"/>
</dbReference>
<evidence type="ECO:0000259" key="9">
    <source>
        <dbReference type="Pfam" id="PF02108"/>
    </source>
</evidence>
<evidence type="ECO:0000256" key="8">
    <source>
        <dbReference type="SAM" id="MobiDB-lite"/>
    </source>
</evidence>
<dbReference type="PANTHER" id="PTHR34982">
    <property type="entry name" value="YOP PROTEINS TRANSLOCATION PROTEIN L"/>
    <property type="match status" value="1"/>
</dbReference>
<dbReference type="InterPro" id="IPR051472">
    <property type="entry name" value="T3SS_Stator/FliH"/>
</dbReference>
<dbReference type="Proteomes" id="UP000183995">
    <property type="component" value="Unassembled WGS sequence"/>
</dbReference>
<dbReference type="GO" id="GO:0005829">
    <property type="term" value="C:cytosol"/>
    <property type="evidence" value="ECO:0007669"/>
    <property type="project" value="TreeGrafter"/>
</dbReference>
<feature type="domain" description="Flagellar assembly protein FliH/Type III secretion system HrpE" evidence="9">
    <location>
        <begin position="131"/>
        <end position="256"/>
    </location>
</feature>
<organism evidence="10 11">
    <name type="scientific">Sporobacter termitidis DSM 10068</name>
    <dbReference type="NCBI Taxonomy" id="1123282"/>
    <lineage>
        <taxon>Bacteria</taxon>
        <taxon>Bacillati</taxon>
        <taxon>Bacillota</taxon>
        <taxon>Clostridia</taxon>
        <taxon>Eubacteriales</taxon>
        <taxon>Oscillospiraceae</taxon>
        <taxon>Sporobacter</taxon>
    </lineage>
</organism>
<evidence type="ECO:0000256" key="2">
    <source>
        <dbReference type="ARBA" id="ARBA00006602"/>
    </source>
</evidence>
<dbReference type="EMBL" id="FQXV01000003">
    <property type="protein sequence ID" value="SHH83812.1"/>
    <property type="molecule type" value="Genomic_DNA"/>
</dbReference>
<evidence type="ECO:0000256" key="7">
    <source>
        <dbReference type="SAM" id="Coils"/>
    </source>
</evidence>
<keyword evidence="4" id="KW-1005">Bacterial flagellum biogenesis</keyword>
<evidence type="ECO:0000256" key="6">
    <source>
        <dbReference type="ARBA" id="ARBA00023225"/>
    </source>
</evidence>
<keyword evidence="7" id="KW-0175">Coiled coil</keyword>
<evidence type="ECO:0000256" key="3">
    <source>
        <dbReference type="ARBA" id="ARBA00022448"/>
    </source>
</evidence>
<dbReference type="OrthoDB" id="2375163at2"/>
<dbReference type="STRING" id="1123282.SAMN02745823_01122"/>
<dbReference type="AlphaFoldDB" id="A0A1M5W8G8"/>
<gene>
    <name evidence="10" type="ORF">SAMN02745823_01122</name>
</gene>